<comment type="caution">
    <text evidence="3">The sequence shown here is derived from an EMBL/GenBank/DDBJ whole genome shotgun (WGS) entry which is preliminary data.</text>
</comment>
<dbReference type="STRING" id="1331007.AALB_0481"/>
<feature type="region of interest" description="Disordered" evidence="1">
    <location>
        <begin position="314"/>
        <end position="333"/>
    </location>
</feature>
<evidence type="ECO:0000256" key="1">
    <source>
        <dbReference type="SAM" id="MobiDB-lite"/>
    </source>
</evidence>
<dbReference type="OrthoDB" id="5242130at2"/>
<proteinExistence type="predicted"/>
<gene>
    <name evidence="3" type="ORF">AALB_0481</name>
</gene>
<dbReference type="Gene3D" id="2.60.40.10">
    <property type="entry name" value="Immunoglobulins"/>
    <property type="match status" value="1"/>
</dbReference>
<reference evidence="3" key="1">
    <citation type="journal article" date="2013" name="Genome Announc.">
        <title>Draft Genome Sequence of Agarivorans albus Strain MKT 106T, an Agarolytic Marine Bacterium.</title>
        <authorList>
            <person name="Yasuike M."/>
            <person name="Nakamura Y."/>
            <person name="Kai W."/>
            <person name="Fujiwara A."/>
            <person name="Fukui Y."/>
            <person name="Satomi M."/>
            <person name="Sano M."/>
        </authorList>
    </citation>
    <scope>NUCLEOTIDE SEQUENCE [LARGE SCALE GENOMIC DNA]</scope>
</reference>
<keyword evidence="2" id="KW-0732">Signal</keyword>
<dbReference type="RefSeq" id="WP_016400169.1">
    <property type="nucleotide sequence ID" value="NZ_BARX01000002.1"/>
</dbReference>
<name>R9PQN4_AGAAL</name>
<dbReference type="GO" id="GO:0005509">
    <property type="term" value="F:calcium ion binding"/>
    <property type="evidence" value="ECO:0007669"/>
    <property type="project" value="InterPro"/>
</dbReference>
<accession>R9PQN4</accession>
<protein>
    <recommendedName>
        <fullName evidence="5">Dystroglycan-type cadherin-like domain-containing protein</fullName>
    </recommendedName>
</protein>
<sequence length="1405" mass="154703">MKYAKSKLASLIAVSLSLTACGGGGGGDSTPVNVAPNIGGTPQTSIDEGVAFAFTPTASDENNDELTFSITNKPAWASFDEATGQLSGTPARTDISAYSDIVISVSDGSETASLAPFELTVNRVMALSGKVIDGYVAGAVVFLDLNLNGQLDEDEPSAISDNTGAYTLALKGSDISSLKSAPIRALLGEGATDIDTGEDFSENPVVLSAPPLVDLDESIDPTGAAISPFTSLVVDELKESLILLASGSVTSEQIDQELMVAKTKVIGDLGLDGGLDVILGDFLSDDVGEAIKEALAKEAIERTTERQEAAKKEQELKQDLEDNQTVEVTTQRSSRKNWITGKEDYFLVEQSKITTLLDDGTKKVEAESVSYLTDANYKRKLDEDQEALIYEKESWTENYLADGVYTAHFYWETDLNQDNLRTFKGRVYRVGTHDEAGQLSYLAYHDESSSIDEGGYDDDESFDDIDIEAAVNAGNLSQIEWVQRVTHSSETLESGEQVKTRISESLDKEELEPYFRRTQVTTSFADGSVSNEELRDSSADGTINDYTKETLTPNGEREFTQRGSVYTCCINGVFEEYAQYRWDRGELTNYWEDYQESSKVVDGLKVSEGSGGRYVYSNDTRMAELGSDGQAIKFQDWKYTTTDLSDTLSLEFNEYHHYGLDNYSFTKEEPGQAVKVWEKGASGLWLGHDYPEWNSTNIEELDSKIKAALDSGLSYAEIDESVVAGLSAYNVLRFSDSFVYQENGDVRTWFLVNQFEGEWELQETGLEQLPNGWRFNVVPGGMIVELDTSGNDYSRNNYTSVPLVDADVDTGYFESQMYWDPNQTFYGYLDQAEAQAKLDALIAEEIAREAAMPREQVSVLFILPSEQTAGLNQAELEALYASYSLRAENAGICNSLTKAYSDKSAVGETISLSSVDVQGAVFNVDIYTEVGDGCFEFDVVKDNGSVFAVSPLTFERDKYAIAETTVDSEVVDFVGRYVNHASCDLESLDELGPLQQEVYIRGTFDGGEDATAFLDSHKLNYVGNNTYQAKVFADVFQYFDFKISTLDENLEFTSLFHSSDYRGDGSPEQTELHILASPEGLSSMSFGNSDIPGVYLVAIELNANLDKGAISVSACEDGTLSNVESTTGPMLMSDTENFEEYSHYVYSSPWQLTDYWSENTLAKKVENGEVVTEQSGRRYVINSSKDAAELDASGERIEFNNWQSTETQISESLSINRTIYQHFALDDYSFTLSADNAGQSVRVWEKGNTGIWVGHDYGEWNSQDVTDLAGKVRAAMDEGKSYAEIDSSVIPALDAYNNLQLNESLIVDEFGLERTWYLVNEFDNQGWEVTTTTLTSLPNGWEFHAKAGVLFLKQSGFQNIIPITAADSDNGSFEAKTGWDAGDTTFYGFLDSASADAKLLELSPP</sequence>
<feature type="chain" id="PRO_5004478913" description="Dystroglycan-type cadherin-like domain-containing protein" evidence="2">
    <location>
        <begin position="21"/>
        <end position="1405"/>
    </location>
</feature>
<dbReference type="Proteomes" id="UP000014461">
    <property type="component" value="Unassembled WGS sequence"/>
</dbReference>
<dbReference type="Pfam" id="PF05345">
    <property type="entry name" value="He_PIG"/>
    <property type="match status" value="1"/>
</dbReference>
<dbReference type="EMBL" id="BARX01000002">
    <property type="protein sequence ID" value="GAD00401.1"/>
    <property type="molecule type" value="Genomic_DNA"/>
</dbReference>
<evidence type="ECO:0000313" key="4">
    <source>
        <dbReference type="Proteomes" id="UP000014461"/>
    </source>
</evidence>
<evidence type="ECO:0008006" key="5">
    <source>
        <dbReference type="Google" id="ProtNLM"/>
    </source>
</evidence>
<evidence type="ECO:0000256" key="2">
    <source>
        <dbReference type="SAM" id="SignalP"/>
    </source>
</evidence>
<keyword evidence="4" id="KW-1185">Reference proteome</keyword>
<dbReference type="GO" id="GO:0016020">
    <property type="term" value="C:membrane"/>
    <property type="evidence" value="ECO:0007669"/>
    <property type="project" value="InterPro"/>
</dbReference>
<dbReference type="InterPro" id="IPR013783">
    <property type="entry name" value="Ig-like_fold"/>
</dbReference>
<feature type="signal peptide" evidence="2">
    <location>
        <begin position="1"/>
        <end position="20"/>
    </location>
</feature>
<dbReference type="InterPro" id="IPR015919">
    <property type="entry name" value="Cadherin-like_sf"/>
</dbReference>
<dbReference type="SUPFAM" id="SSF49313">
    <property type="entry name" value="Cadherin-like"/>
    <property type="match status" value="1"/>
</dbReference>
<evidence type="ECO:0000313" key="3">
    <source>
        <dbReference type="EMBL" id="GAD00401.1"/>
    </source>
</evidence>
<organism evidence="3 4">
    <name type="scientific">Agarivorans albus MKT 106</name>
    <dbReference type="NCBI Taxonomy" id="1331007"/>
    <lineage>
        <taxon>Bacteria</taxon>
        <taxon>Pseudomonadati</taxon>
        <taxon>Pseudomonadota</taxon>
        <taxon>Gammaproteobacteria</taxon>
        <taxon>Alteromonadales</taxon>
        <taxon>Alteromonadaceae</taxon>
        <taxon>Agarivorans</taxon>
    </lineage>
</organism>
<dbReference type="PROSITE" id="PS51257">
    <property type="entry name" value="PROKAR_LIPOPROTEIN"/>
    <property type="match status" value="1"/>
</dbReference>
<feature type="compositionally biased region" description="Polar residues" evidence="1">
    <location>
        <begin position="323"/>
        <end position="332"/>
    </location>
</feature>